<sequence>MRRKWKKLLSTTLALAMVITTIGVREVPVSAAEEEDTNESVVYMDDMAYDTTTGHFYKLSSVGTYEQVNAEAKESGGYLACISSAEENEIVAKVSSTGKTTTSSYIGLMRNKENIQEWMWADGSEVNYTNWNEGEPNSESEIVAEIYNSTRSSGAEKWNDCTVSSGKTGVVEYNECIHPESQYVVKNKTFADCEQGGYTGDTYCGFCNEKIADGKETEPGGHAEAVIDEKTVKEATCTEEGYTGDKICPTCKKVLEHGKTTPVNGHTESEELRKVREASCYLDGYTGETYCTVCGETIEAGDAITKLEHEYEDNVCKNCGRINNAQLDTTYTSKTTNLYPFQVIQFKAPENGTYKFYCENITNWDSYGYLFKEENFNDQVIKGGIEKFNAKLENPNVENSRLDGFWGVNDDGGKNGAPAMTAELEKDKTYYFVLGTYYAYTYTGEFSVTITCTHDKTHIEGKTLSDCTVGGYTGDTVCDTCGKVVEQGQTLEPGEHQEAVLDVKDATCYVTGYTGDTYCSVCNKKLAEGTVTPKLEHEYEDNVCKNCGRINNAQLDTTYTSKTTNLYPFQVIQFKAPENGKYKFYCENIKNWDSYGYLFKEENFNDQVIIDGIEKFNAKKADSGAEIPTLSGYWKCDDEHGKNSAPAITAELEKDKTYYFVVGPYSTATGEFRITITCAHEKTHIEGRTFSNCIVGGYTGDIVCDTCGKVVEQGQTLEPGEHQEVVLDVKETSCYVEGYTGDTYCSVCNIKLAEGTVIPKLEHEYEDNVCKNCGRINNAQLDTTYTSKTTNLYPFQVIQFKAPENGKYKFYCENIKNWDSYGYLFKEENFNDQVIIDGIEKFNAKKADSGAEIPTLSGYWKCDDEHGKNSAPAITAELEKDKTYYFVVGPYSTATGEFRITITCAHEKTHIEGRTFSNCIVGGYTGDIVCDTCGKVVEQGQTLEPGEHQEVVLDVKETSCYVEGYTGDTYCSVCNIKLAEGTVIPKLEHEYEDNVCKNCGRINNAQLDTTYTSKTTNLYPFQVIQFKAPENGKYKFYCENITVWDSYGYLFKEENFNDQVIIDGIEKFNAIIGNNTGGNSILKGYWKINDDDGANSAPEITAELEKDKIYYFVVGPHSTATGEFSITITCAHEKTHREGRTLSDCTEGGYTGDVICDTCGKLVEQGQTLEPGEHTVEVVDAREANCYIEGKTGEEKCSVCDKVLKENKAIPKLEHKYENDICKNCGRINNAQLDTTYTSKTTNSYPFQVIQFKTPENGKYKFHCENITVWDSYGYLFKEENFNDQVIIDGIEQFNAKMENNAGDDPRLKGYWYTNDDDGVGSAPEITAELEKDKIYYFVVGPYSTDTGEFSITITCTHEKTHREGRTLSDCTEGGYTGDVICDTCGKLVGQGQNLEPGEHTVKVVDARETNCYIEGKTGEEKCSVCDKVLKENKVIPKLEHKYENDICKNCGRIENAKKGTEYSSHITKGIPIQVIEYTAQETEKILFECNNTKYWYNIGYLFDETNYSDEMLEEELEKYYSGDTDRIILKNYMTKNESGGGKGAPAVKYKVQKDKKYYLVIVPYDDNYGEFTVKIDCPHDRTHIENETIKTCSEGGYTGDVICDLCGKVVKHGENIEPDSEHNYINYKSIEPTCNEYGKRYLKCVNCGNEKVLEDEDYGYADHRYVLVNSVKATCTTDGYLGDSKCKYCGLENENQPENKVIKAYHDMDPEEIDSCLIKDYKSVEATCEKEGYTGDVYCTICHKVIKEGKTIEKLEHSFKDGKCMECGADEEVVKSEKDGYYEISTFDQLITYLKNVESGISGKLINDIEFPENYDDEDDVIGRKTLKNSTFDGNGHKISGINSNGTQTKLFDDIYVSEIKDLEIECKEKEGGRGLGVYLANSTIDSKFTNCSITGNRIEIDGYCSAMIREAYASEFIHCINNADIIYNNDTQIVAGLVCEAENCIFDKCENNGNIATTKAYVVGGIIAQAKNCIIKDCINRGDITTYGYTAGIVAGVTNTDNRPCTTSITGCTNEGKVESIAKGNHTYTAGICIIYNGSNGSTYADELIINNCVNNGEIEGDTVAGIIGNSSGNLKLSDCENNGAINGRYSAGGIAQCIENKNSNEAEVSNCINNGNVFGGTEAAGIIDYAEGITVTNCINNGNISSNGYVGGIFSYTSSVKGTGLVNNGKISGLEDIGGISAYDEGNSIFSKLYNTGVIDEENIGAQVSNLVKLGESSTGEELEEEHKHDYVALSTVTKATTEKDGYIEKRCKCGQTEKQPIKQIKSVDISNTKFEYTGNSITPTVTVNDTDDKVISSEYYTVTYRNKATGKAVNEVKEVGTYEVVVTFKDLYEGQVVKQIVVENTNKPSNPKTDNPNAGGKVSAKVTKPAKVKGVSAKNNKKKSLTVKWRKVNGVKGYQLRYATNKKMKKAKIITITKNKLVIKKLAKKKYYIQVCAYKVDSNGKKVKGKWSAKKAIKVKK</sequence>
<evidence type="ECO:0000259" key="2">
    <source>
        <dbReference type="PROSITE" id="PS50041"/>
    </source>
</evidence>
<dbReference type="InterPro" id="IPR013783">
    <property type="entry name" value="Ig-like_fold"/>
</dbReference>
<dbReference type="InterPro" id="IPR016187">
    <property type="entry name" value="CTDL_fold"/>
</dbReference>
<name>A0A413S0B4_9FIRM</name>
<dbReference type="Pfam" id="PF00059">
    <property type="entry name" value="Lectin_C"/>
    <property type="match status" value="1"/>
</dbReference>
<dbReference type="Gene3D" id="2.60.40.10">
    <property type="entry name" value="Immunoglobulins"/>
    <property type="match status" value="1"/>
</dbReference>
<evidence type="ECO:0000256" key="1">
    <source>
        <dbReference type="SAM" id="MobiDB-lite"/>
    </source>
</evidence>
<dbReference type="RefSeq" id="WP_118025391.1">
    <property type="nucleotide sequence ID" value="NZ_QSFO01000007.1"/>
</dbReference>
<dbReference type="PROSITE" id="PS50041">
    <property type="entry name" value="C_TYPE_LECTIN_2"/>
    <property type="match status" value="1"/>
</dbReference>
<dbReference type="SMART" id="SM00034">
    <property type="entry name" value="CLECT"/>
    <property type="match status" value="1"/>
</dbReference>
<reference evidence="3 4" key="1">
    <citation type="submission" date="2018-08" db="EMBL/GenBank/DDBJ databases">
        <title>A genome reference for cultivated species of the human gut microbiota.</title>
        <authorList>
            <person name="Zou Y."/>
            <person name="Xue W."/>
            <person name="Luo G."/>
        </authorList>
    </citation>
    <scope>NUCLEOTIDE SEQUENCE [LARGE SCALE GENOMIC DNA]</scope>
    <source>
        <strain evidence="3 4">AM43-2</strain>
    </source>
</reference>
<dbReference type="CDD" id="cd00063">
    <property type="entry name" value="FN3"/>
    <property type="match status" value="1"/>
</dbReference>
<dbReference type="PANTHER" id="PTHR22803">
    <property type="entry name" value="MANNOSE, PHOSPHOLIPASE, LECTIN RECEPTOR RELATED"/>
    <property type="match status" value="1"/>
</dbReference>
<comment type="caution">
    <text evidence="3">The sequence shown here is derived from an EMBL/GenBank/DDBJ whole genome shotgun (WGS) entry which is preliminary data.</text>
</comment>
<dbReference type="Gene3D" id="3.10.100.10">
    <property type="entry name" value="Mannose-Binding Protein A, subunit A"/>
    <property type="match status" value="1"/>
</dbReference>
<gene>
    <name evidence="3" type="ORF">DW929_07735</name>
</gene>
<dbReference type="Proteomes" id="UP000284598">
    <property type="component" value="Unassembled WGS sequence"/>
</dbReference>
<dbReference type="InterPro" id="IPR016186">
    <property type="entry name" value="C-type_lectin-like/link_sf"/>
</dbReference>
<organism evidence="3 4">
    <name type="scientific">Eubacterium ventriosum</name>
    <dbReference type="NCBI Taxonomy" id="39496"/>
    <lineage>
        <taxon>Bacteria</taxon>
        <taxon>Bacillati</taxon>
        <taxon>Bacillota</taxon>
        <taxon>Clostridia</taxon>
        <taxon>Eubacteriales</taxon>
        <taxon>Eubacteriaceae</taxon>
        <taxon>Eubacterium</taxon>
    </lineage>
</organism>
<feature type="compositionally biased region" description="Polar residues" evidence="1">
    <location>
        <begin position="2347"/>
        <end position="2360"/>
    </location>
</feature>
<feature type="domain" description="C-type lectin" evidence="2">
    <location>
        <begin position="52"/>
        <end position="160"/>
    </location>
</feature>
<dbReference type="Gene3D" id="2.160.20.110">
    <property type="match status" value="2"/>
</dbReference>
<proteinExistence type="predicted"/>
<dbReference type="InterPro" id="IPR003961">
    <property type="entry name" value="FN3_dom"/>
</dbReference>
<evidence type="ECO:0000313" key="3">
    <source>
        <dbReference type="EMBL" id="RHA54560.1"/>
    </source>
</evidence>
<accession>A0A413S0B4</accession>
<feature type="region of interest" description="Disordered" evidence="1">
    <location>
        <begin position="2347"/>
        <end position="2369"/>
    </location>
</feature>
<dbReference type="InterPro" id="IPR050111">
    <property type="entry name" value="C-type_lectin/snaclec_domain"/>
</dbReference>
<dbReference type="SUPFAM" id="SSF56436">
    <property type="entry name" value="C-type lectin-like"/>
    <property type="match status" value="1"/>
</dbReference>
<evidence type="ECO:0000313" key="4">
    <source>
        <dbReference type="Proteomes" id="UP000284598"/>
    </source>
</evidence>
<dbReference type="InterPro" id="IPR001304">
    <property type="entry name" value="C-type_lectin-like"/>
</dbReference>
<dbReference type="EMBL" id="QSFO01000007">
    <property type="protein sequence ID" value="RHA54560.1"/>
    <property type="molecule type" value="Genomic_DNA"/>
</dbReference>
<protein>
    <recommendedName>
        <fullName evidence="2">C-type lectin domain-containing protein</fullName>
    </recommendedName>
</protein>